<feature type="transmembrane region" description="Helical" evidence="2">
    <location>
        <begin position="14"/>
        <end position="34"/>
    </location>
</feature>
<protein>
    <submittedName>
        <fullName evidence="3">Uncharacterized protein</fullName>
    </submittedName>
</protein>
<keyword evidence="2" id="KW-1133">Transmembrane helix</keyword>
<organism evidence="3 4">
    <name type="scientific">Enterococcus durans</name>
    <dbReference type="NCBI Taxonomy" id="53345"/>
    <lineage>
        <taxon>Bacteria</taxon>
        <taxon>Bacillati</taxon>
        <taxon>Bacillota</taxon>
        <taxon>Bacilli</taxon>
        <taxon>Lactobacillales</taxon>
        <taxon>Enterococcaceae</taxon>
        <taxon>Enterococcus</taxon>
    </lineage>
</organism>
<gene>
    <name evidence="3" type="ORF">EA71_02973</name>
</gene>
<comment type="caution">
    <text evidence="3">The sequence shown here is derived from an EMBL/GenBank/DDBJ whole genome shotgun (WGS) entry which is preliminary data.</text>
</comment>
<feature type="region of interest" description="Disordered" evidence="1">
    <location>
        <begin position="39"/>
        <end position="60"/>
    </location>
</feature>
<feature type="compositionally biased region" description="Basic and acidic residues" evidence="1">
    <location>
        <begin position="45"/>
        <end position="57"/>
    </location>
</feature>
<keyword evidence="2" id="KW-0812">Transmembrane</keyword>
<evidence type="ECO:0000256" key="1">
    <source>
        <dbReference type="SAM" id="MobiDB-lite"/>
    </source>
</evidence>
<evidence type="ECO:0000256" key="2">
    <source>
        <dbReference type="SAM" id="Phobius"/>
    </source>
</evidence>
<evidence type="ECO:0000313" key="3">
    <source>
        <dbReference type="EMBL" id="RCA09656.1"/>
    </source>
</evidence>
<evidence type="ECO:0000313" key="4">
    <source>
        <dbReference type="Proteomes" id="UP000252797"/>
    </source>
</evidence>
<keyword evidence="2" id="KW-0472">Membrane</keyword>
<dbReference type="RefSeq" id="WP_113846423.1">
    <property type="nucleotide sequence ID" value="NZ_JAAMRZ010000014.1"/>
</dbReference>
<reference evidence="3 4" key="1">
    <citation type="submission" date="2015-06" db="EMBL/GenBank/DDBJ databases">
        <title>The Genome Sequence of Enterococcus durans 4EA1.</title>
        <authorList>
            <consortium name="The Broad Institute Genomics Platform"/>
            <consortium name="The Broad Institute Genome Sequencing Center for Infectious Disease"/>
            <person name="Earl A.M."/>
            <person name="Van Tyne D."/>
            <person name="Lebreton F."/>
            <person name="Saavedra J.T."/>
            <person name="Gilmore M.S."/>
            <person name="Manson Mcguire A."/>
            <person name="Clock S."/>
            <person name="Crupain M."/>
            <person name="Rangan U."/>
            <person name="Young S."/>
            <person name="Abouelleil A."/>
            <person name="Cao P."/>
            <person name="Chapman S.B."/>
            <person name="Griggs A."/>
            <person name="Priest M."/>
            <person name="Shea T."/>
            <person name="Wortman J."/>
            <person name="Nusbaum C."/>
            <person name="Birren B."/>
        </authorList>
    </citation>
    <scope>NUCLEOTIDE SEQUENCE [LARGE SCALE GENOMIC DNA]</scope>
    <source>
        <strain evidence="3 4">4EA1</strain>
    </source>
</reference>
<dbReference type="EMBL" id="LEPB01000007">
    <property type="protein sequence ID" value="RCA09656.1"/>
    <property type="molecule type" value="Genomic_DNA"/>
</dbReference>
<dbReference type="Proteomes" id="UP000252797">
    <property type="component" value="Unassembled WGS sequence"/>
</dbReference>
<name>A0A367CAY9_9ENTE</name>
<proteinExistence type="predicted"/>
<dbReference type="AlphaFoldDB" id="A0A367CAY9"/>
<accession>A0A367CAY9</accession>
<sequence length="312" mass="35733">MINNFLETKAGKRIAAGFAVFVVVVIGAVIYAFMTKEPESDSANNEDKTGKTQESSEVRGQYDATPYSGKWYSNRTDEMTIELKTDGTYQASAWLSKGTYHLIDNGVMVLEDKEGKTKKFKLQTKMGSTVMYLKEDKEEIYLYPNEEVKEKMETEISEQAEAAQQVVSQMWMDILQQEEWENKTDKRTFTLTFKDDEFIQKKIEQGKKEEEVTYKYRIVSIDYEQSSAVFVMSRTDSHDQKQDVVFKIKEEGSKYILLGNPGTFDWITTFEKSYAAVTPTQDGTTRSDTVKKTTETVDKDGNKVIITEKVKG</sequence>